<dbReference type="GeneID" id="54284471"/>
<evidence type="ECO:0000313" key="2">
    <source>
        <dbReference type="EMBL" id="KAF2022285.1"/>
    </source>
</evidence>
<feature type="compositionally biased region" description="Basic and acidic residues" evidence="1">
    <location>
        <begin position="50"/>
        <end position="80"/>
    </location>
</feature>
<name>A0A6A5Y9L9_9PLEO</name>
<accession>A0A6A5Y9L9</accession>
<proteinExistence type="predicted"/>
<gene>
    <name evidence="2" type="ORF">BU24DRAFT_41887</name>
</gene>
<sequence>MSSRRTPLSPMGSHEGNKSLEGPGQKPGRKFKFPVKRARDAMKAGGQPRNDFERAWLKRRQDREARDHWEPESSRQDERSRRRSRSPYESTSGRYSGSRRRSQSPHSGSHYDASKGSRGDSYRSRDDSNRRDSYRGVAEVLAIVRGSGFATGAGPDRFPETVTGTGRGQTPDLADLASIRRQTIAAGQIPLVA</sequence>
<dbReference type="Proteomes" id="UP000799778">
    <property type="component" value="Unassembled WGS sequence"/>
</dbReference>
<feature type="compositionally biased region" description="Basic and acidic residues" evidence="1">
    <location>
        <begin position="112"/>
        <end position="134"/>
    </location>
</feature>
<evidence type="ECO:0000313" key="3">
    <source>
        <dbReference type="Proteomes" id="UP000799778"/>
    </source>
</evidence>
<feature type="compositionally biased region" description="Basic residues" evidence="1">
    <location>
        <begin position="27"/>
        <end position="36"/>
    </location>
</feature>
<evidence type="ECO:0000256" key="1">
    <source>
        <dbReference type="SAM" id="MobiDB-lite"/>
    </source>
</evidence>
<reference evidence="2" key="1">
    <citation type="journal article" date="2020" name="Stud. Mycol.">
        <title>101 Dothideomycetes genomes: a test case for predicting lifestyles and emergence of pathogens.</title>
        <authorList>
            <person name="Haridas S."/>
            <person name="Albert R."/>
            <person name="Binder M."/>
            <person name="Bloem J."/>
            <person name="Labutti K."/>
            <person name="Salamov A."/>
            <person name="Andreopoulos B."/>
            <person name="Baker S."/>
            <person name="Barry K."/>
            <person name="Bills G."/>
            <person name="Bluhm B."/>
            <person name="Cannon C."/>
            <person name="Castanera R."/>
            <person name="Culley D."/>
            <person name="Daum C."/>
            <person name="Ezra D."/>
            <person name="Gonzalez J."/>
            <person name="Henrissat B."/>
            <person name="Kuo A."/>
            <person name="Liang C."/>
            <person name="Lipzen A."/>
            <person name="Lutzoni F."/>
            <person name="Magnuson J."/>
            <person name="Mondo S."/>
            <person name="Nolan M."/>
            <person name="Ohm R."/>
            <person name="Pangilinan J."/>
            <person name="Park H.-J."/>
            <person name="Ramirez L."/>
            <person name="Alfaro M."/>
            <person name="Sun H."/>
            <person name="Tritt A."/>
            <person name="Yoshinaga Y."/>
            <person name="Zwiers L.-H."/>
            <person name="Turgeon B."/>
            <person name="Goodwin S."/>
            <person name="Spatafora J."/>
            <person name="Crous P."/>
            <person name="Grigoriev I."/>
        </authorList>
    </citation>
    <scope>NUCLEOTIDE SEQUENCE</scope>
    <source>
        <strain evidence="2">CBS 175.79</strain>
    </source>
</reference>
<feature type="region of interest" description="Disordered" evidence="1">
    <location>
        <begin position="148"/>
        <end position="172"/>
    </location>
</feature>
<feature type="region of interest" description="Disordered" evidence="1">
    <location>
        <begin position="1"/>
        <end position="135"/>
    </location>
</feature>
<organism evidence="2 3">
    <name type="scientific">Aaosphaeria arxii CBS 175.79</name>
    <dbReference type="NCBI Taxonomy" id="1450172"/>
    <lineage>
        <taxon>Eukaryota</taxon>
        <taxon>Fungi</taxon>
        <taxon>Dikarya</taxon>
        <taxon>Ascomycota</taxon>
        <taxon>Pezizomycotina</taxon>
        <taxon>Dothideomycetes</taxon>
        <taxon>Pleosporomycetidae</taxon>
        <taxon>Pleosporales</taxon>
        <taxon>Pleosporales incertae sedis</taxon>
        <taxon>Aaosphaeria</taxon>
    </lineage>
</organism>
<feature type="compositionally biased region" description="Low complexity" evidence="1">
    <location>
        <begin position="87"/>
        <end position="96"/>
    </location>
</feature>
<dbReference type="EMBL" id="ML978066">
    <property type="protein sequence ID" value="KAF2022285.1"/>
    <property type="molecule type" value="Genomic_DNA"/>
</dbReference>
<dbReference type="AlphaFoldDB" id="A0A6A5Y9L9"/>
<keyword evidence="3" id="KW-1185">Reference proteome</keyword>
<protein>
    <submittedName>
        <fullName evidence="2">Uncharacterized protein</fullName>
    </submittedName>
</protein>
<dbReference type="RefSeq" id="XP_033390624.1">
    <property type="nucleotide sequence ID" value="XM_033527074.1"/>
</dbReference>